<name>A0A368QC64_SETIT</name>
<organism evidence="2">
    <name type="scientific">Setaria italica</name>
    <name type="common">Foxtail millet</name>
    <name type="synonym">Panicum italicum</name>
    <dbReference type="NCBI Taxonomy" id="4555"/>
    <lineage>
        <taxon>Eukaryota</taxon>
        <taxon>Viridiplantae</taxon>
        <taxon>Streptophyta</taxon>
        <taxon>Embryophyta</taxon>
        <taxon>Tracheophyta</taxon>
        <taxon>Spermatophyta</taxon>
        <taxon>Magnoliopsida</taxon>
        <taxon>Liliopsida</taxon>
        <taxon>Poales</taxon>
        <taxon>Poaceae</taxon>
        <taxon>PACMAD clade</taxon>
        <taxon>Panicoideae</taxon>
        <taxon>Panicodae</taxon>
        <taxon>Paniceae</taxon>
        <taxon>Cenchrinae</taxon>
        <taxon>Setaria</taxon>
    </lineage>
</organism>
<reference evidence="2" key="1">
    <citation type="journal article" date="2012" name="Nat. Biotechnol.">
        <title>Reference genome sequence of the model plant Setaria.</title>
        <authorList>
            <person name="Bennetzen J.L."/>
            <person name="Schmutz J."/>
            <person name="Wang H."/>
            <person name="Percifield R."/>
            <person name="Hawkins J."/>
            <person name="Pontaroli A.C."/>
            <person name="Estep M."/>
            <person name="Feng L."/>
            <person name="Vaughn J.N."/>
            <person name="Grimwood J."/>
            <person name="Jenkins J."/>
            <person name="Barry K."/>
            <person name="Lindquist E."/>
            <person name="Hellsten U."/>
            <person name="Deshpande S."/>
            <person name="Wang X."/>
            <person name="Wu X."/>
            <person name="Mitros T."/>
            <person name="Triplett J."/>
            <person name="Yang X."/>
            <person name="Ye C.Y."/>
            <person name="Mauro-Herrera M."/>
            <person name="Wang L."/>
            <person name="Li P."/>
            <person name="Sharma M."/>
            <person name="Sharma R."/>
            <person name="Ronald P.C."/>
            <person name="Panaud O."/>
            <person name="Kellogg E.A."/>
            <person name="Brutnell T.P."/>
            <person name="Doust A.N."/>
            <person name="Tuskan G.A."/>
            <person name="Rokhsar D."/>
            <person name="Devos K.M."/>
        </authorList>
    </citation>
    <scope>NUCLEOTIDE SEQUENCE [LARGE SCALE GENOMIC DNA]</scope>
    <source>
        <strain evidence="2">Yugu1</strain>
    </source>
</reference>
<proteinExistence type="predicted"/>
<dbReference type="AlphaFoldDB" id="A0A368QC64"/>
<dbReference type="PANTHER" id="PTHR33065">
    <property type="entry name" value="OS07G0486400 PROTEIN"/>
    <property type="match status" value="1"/>
</dbReference>
<evidence type="ECO:0000259" key="1">
    <source>
        <dbReference type="Pfam" id="PF20241"/>
    </source>
</evidence>
<accession>A0A368QC64</accession>
<dbReference type="InterPro" id="IPR046533">
    <property type="entry name" value="DUF6598"/>
</dbReference>
<dbReference type="OrthoDB" id="692871at2759"/>
<dbReference type="EMBL" id="CM003530">
    <property type="protein sequence ID" value="RCV15575.1"/>
    <property type="molecule type" value="Genomic_DNA"/>
</dbReference>
<gene>
    <name evidence="2" type="ORF">SETIT_3G067400v2</name>
</gene>
<protein>
    <recommendedName>
        <fullName evidence="1">DUF6598 domain-containing protein</fullName>
    </recommendedName>
</protein>
<sequence length="201" mass="21823">MAMRITGADYVFSDESLILTGPKRGLLLLDDACVEIDLKIKGHQGQEEKELSKGLVTIRGIAGRRLDKCEIERKDLATRLSTMEVMYAVVKNAVEATIAIEVPGGEFYGKITTCTSSIPNHLVLRDSKVTGAMNGNGKGVIQLLQSVVSVCLEEKLLMTIVAQTDGGVECQDTIDFTPDISGRNCCWCHQDAREGCLVTDS</sequence>
<evidence type="ECO:0000313" key="2">
    <source>
        <dbReference type="EMBL" id="RCV15575.1"/>
    </source>
</evidence>
<feature type="domain" description="DUF6598" evidence="1">
    <location>
        <begin position="14"/>
        <end position="188"/>
    </location>
</feature>
<dbReference type="STRING" id="4555.A0A368QC64"/>
<dbReference type="Pfam" id="PF20241">
    <property type="entry name" value="DUF6598"/>
    <property type="match status" value="1"/>
</dbReference>
<dbReference type="PANTHER" id="PTHR33065:SF64">
    <property type="entry name" value="OS05G0109100 PROTEIN"/>
    <property type="match status" value="1"/>
</dbReference>
<reference evidence="2" key="2">
    <citation type="submission" date="2015-07" db="EMBL/GenBank/DDBJ databases">
        <authorList>
            <person name="Noorani M."/>
        </authorList>
    </citation>
    <scope>NUCLEOTIDE SEQUENCE</scope>
    <source>
        <strain evidence="2">Yugu1</strain>
    </source>
</reference>